<gene>
    <name evidence="1" type="ORF">OHAE_4976</name>
</gene>
<reference evidence="2" key="1">
    <citation type="submission" date="2017-12" db="EMBL/GenBank/DDBJ databases">
        <authorList>
            <person name="Diaz M."/>
        </authorList>
    </citation>
    <scope>NUCLEOTIDE SEQUENCE [LARGE SCALE GENOMIC DNA]</scope>
    <source>
        <strain evidence="2">FI11154</strain>
    </source>
</reference>
<dbReference type="Proteomes" id="UP000246073">
    <property type="component" value="Unassembled WGS sequence"/>
</dbReference>
<dbReference type="EMBL" id="OOFM01000001">
    <property type="protein sequence ID" value="SPL62184.1"/>
    <property type="molecule type" value="Genomic_DNA"/>
</dbReference>
<dbReference type="RefSeq" id="WP_244597054.1">
    <property type="nucleotide sequence ID" value="NZ_OOFM01000001.1"/>
</dbReference>
<protein>
    <submittedName>
        <fullName evidence="1">Uncharacterized protein</fullName>
    </submittedName>
</protein>
<name>A0A2P9HDJ7_9HYPH</name>
<sequence>MLTPGPICGGAWHTRTRLRSRYELSGNRIRYWHDTGFILDGNLINDIFHHAGMIFYRRR</sequence>
<dbReference type="InterPro" id="IPR020955">
    <property type="entry name" value="Uncharacterised_Atu4866"/>
</dbReference>
<proteinExistence type="predicted"/>
<dbReference type="Pfam" id="PF11512">
    <property type="entry name" value="Atu4866"/>
    <property type="match status" value="1"/>
</dbReference>
<accession>A0A2P9HDJ7</accession>
<dbReference type="Gene3D" id="2.40.128.290">
    <property type="entry name" value="Uncharacterised protein Atu4866, PF11512"/>
    <property type="match status" value="1"/>
</dbReference>
<evidence type="ECO:0000313" key="1">
    <source>
        <dbReference type="EMBL" id="SPL62184.1"/>
    </source>
</evidence>
<dbReference type="AlphaFoldDB" id="A0A2P9HDJ7"/>
<organism evidence="1 2">
    <name type="scientific">Ochrobactrum soli</name>
    <dbReference type="NCBI Taxonomy" id="2448455"/>
    <lineage>
        <taxon>Bacteria</taxon>
        <taxon>Pseudomonadati</taxon>
        <taxon>Pseudomonadota</taxon>
        <taxon>Alphaproteobacteria</taxon>
        <taxon>Hyphomicrobiales</taxon>
        <taxon>Brucellaceae</taxon>
        <taxon>Brucella/Ochrobactrum group</taxon>
        <taxon>Ochrobactrum</taxon>
    </lineage>
</organism>
<dbReference type="InterPro" id="IPR038646">
    <property type="entry name" value="Atu4866-like_sf"/>
</dbReference>
<evidence type="ECO:0000313" key="2">
    <source>
        <dbReference type="Proteomes" id="UP000246073"/>
    </source>
</evidence>